<keyword evidence="2" id="KW-1185">Reference proteome</keyword>
<evidence type="ECO:0000313" key="1">
    <source>
        <dbReference type="EnsemblMetazoa" id="GBRI011401-PA"/>
    </source>
</evidence>
<dbReference type="AlphaFoldDB" id="A0A1A9W9Q1"/>
<reference evidence="1" key="2">
    <citation type="submission" date="2020-05" db="UniProtKB">
        <authorList>
            <consortium name="EnsemblMetazoa"/>
        </authorList>
    </citation>
    <scope>IDENTIFICATION</scope>
    <source>
        <strain evidence="1">IAEA</strain>
    </source>
</reference>
<name>A0A1A9W9Q1_9MUSC</name>
<dbReference type="Proteomes" id="UP000091820">
    <property type="component" value="Unassembled WGS sequence"/>
</dbReference>
<evidence type="ECO:0000313" key="2">
    <source>
        <dbReference type="Proteomes" id="UP000091820"/>
    </source>
</evidence>
<protein>
    <submittedName>
        <fullName evidence="1">Uncharacterized protein</fullName>
    </submittedName>
</protein>
<proteinExistence type="predicted"/>
<dbReference type="VEuPathDB" id="VectorBase:GBRI011401"/>
<reference evidence="2" key="1">
    <citation type="submission" date="2014-03" db="EMBL/GenBank/DDBJ databases">
        <authorList>
            <person name="Aksoy S."/>
            <person name="Warren W."/>
            <person name="Wilson R.K."/>
        </authorList>
    </citation>
    <scope>NUCLEOTIDE SEQUENCE [LARGE SCALE GENOMIC DNA]</scope>
    <source>
        <strain evidence="2">IAEA</strain>
    </source>
</reference>
<dbReference type="EnsemblMetazoa" id="GBRI011401-RA">
    <property type="protein sequence ID" value="GBRI011401-PA"/>
    <property type="gene ID" value="GBRI011401"/>
</dbReference>
<accession>A0A1A9W9Q1</accession>
<sequence length="197" mass="22716">MSTPSKNLSLLSYSLLKNIHLTLFEYFNSACTKIKIERSFQYQRQIIRTIRISSQETLGRVINNNIPTAAIESVTAQRLKYSMFSLKVCILTIVTPWLPQINRICPLISDFFSWYALIKLSSEMSIKPVSDLANNSNNLRVTNLFYNDAGIHILWFILDPSICCQKNQRNFHRQSVLRSGNLPLEYSVEFHLADAHN</sequence>
<organism evidence="1 2">
    <name type="scientific">Glossina brevipalpis</name>
    <dbReference type="NCBI Taxonomy" id="37001"/>
    <lineage>
        <taxon>Eukaryota</taxon>
        <taxon>Metazoa</taxon>
        <taxon>Ecdysozoa</taxon>
        <taxon>Arthropoda</taxon>
        <taxon>Hexapoda</taxon>
        <taxon>Insecta</taxon>
        <taxon>Pterygota</taxon>
        <taxon>Neoptera</taxon>
        <taxon>Endopterygota</taxon>
        <taxon>Diptera</taxon>
        <taxon>Brachycera</taxon>
        <taxon>Muscomorpha</taxon>
        <taxon>Hippoboscoidea</taxon>
        <taxon>Glossinidae</taxon>
        <taxon>Glossina</taxon>
    </lineage>
</organism>